<dbReference type="RefSeq" id="WP_167443440.1">
    <property type="nucleotide sequence ID" value="NZ_OBMM01000005.1"/>
</dbReference>
<protein>
    <submittedName>
        <fullName evidence="2">Intracellular multiplication protein IcmK</fullName>
    </submittedName>
</protein>
<name>A0A285TXU7_9PROT</name>
<gene>
    <name evidence="2" type="ORF">SAMN05428964_105291</name>
</gene>
<dbReference type="EMBL" id="OBMM01000005">
    <property type="protein sequence ID" value="SOC27151.1"/>
    <property type="molecule type" value="Genomic_DNA"/>
</dbReference>
<organism evidence="2 3">
    <name type="scientific">Thalassospira xiamenensis</name>
    <dbReference type="NCBI Taxonomy" id="220697"/>
    <lineage>
        <taxon>Bacteria</taxon>
        <taxon>Pseudomonadati</taxon>
        <taxon>Pseudomonadota</taxon>
        <taxon>Alphaproteobacteria</taxon>
        <taxon>Rhodospirillales</taxon>
        <taxon>Thalassospiraceae</taxon>
        <taxon>Thalassospira</taxon>
    </lineage>
</organism>
<sequence>MKRFLHIASAAILMVAAASTAKAQSQEPVGNEDAPMTSPINVTDQLPDYMVPVGEAVKNPSLYGIHPSESAPEVTPPGSPMAFSPEELIFREAVRQALGGTSPSMVRRWKEMMDENDRALARPVGDPPKPVSRSLQLSLKPGEKPPVVRLYNGNATTLTFSDITGQPWPVLSVTVGNPDAYDASVVGKGKGESVEDGGLNSNMVIVSPRKTHSYANNIVVTLVGHPVPITLSVETATTEVDYRLDISLQSRGPNAEFDVIQSSSLPPTNDSVMLAFLDGVPPQGARKVETSDRDVEAWQFDSMLYLRSNMEVLSPLYLDRAGNVSGTRVYELMYAPVVLFSRDGIMTSVTIEP</sequence>
<reference evidence="2 3" key="1">
    <citation type="submission" date="2017-08" db="EMBL/GenBank/DDBJ databases">
        <authorList>
            <person name="de Groot N.N."/>
        </authorList>
    </citation>
    <scope>NUCLEOTIDE SEQUENCE [LARGE SCALE GENOMIC DNA]</scope>
    <source>
        <strain evidence="2 3">USBA 78</strain>
    </source>
</reference>
<accession>A0A285TXU7</accession>
<dbReference type="Proteomes" id="UP000219068">
    <property type="component" value="Unassembled WGS sequence"/>
</dbReference>
<dbReference type="AlphaFoldDB" id="A0A285TXU7"/>
<dbReference type="Pfam" id="PF12293">
    <property type="entry name" value="T4BSS_DotH_IcmK"/>
    <property type="match status" value="1"/>
</dbReference>
<evidence type="ECO:0000313" key="3">
    <source>
        <dbReference type="Proteomes" id="UP000219068"/>
    </source>
</evidence>
<evidence type="ECO:0000256" key="1">
    <source>
        <dbReference type="SAM" id="SignalP"/>
    </source>
</evidence>
<feature type="chain" id="PRO_5012267465" evidence="1">
    <location>
        <begin position="24"/>
        <end position="353"/>
    </location>
</feature>
<feature type="signal peptide" evidence="1">
    <location>
        <begin position="1"/>
        <end position="23"/>
    </location>
</feature>
<keyword evidence="1" id="KW-0732">Signal</keyword>
<proteinExistence type="predicted"/>
<evidence type="ECO:0000313" key="2">
    <source>
        <dbReference type="EMBL" id="SOC27151.1"/>
    </source>
</evidence>
<dbReference type="InterPro" id="IPR022073">
    <property type="entry name" value="T4BSS_DotH_IcmK"/>
</dbReference>